<proteinExistence type="predicted"/>
<evidence type="ECO:0000259" key="1">
    <source>
        <dbReference type="Pfam" id="PF09791"/>
    </source>
</evidence>
<gene>
    <name evidence="2" type="ORF">CYNAS_LOCUS16789</name>
</gene>
<organism evidence="2 3">
    <name type="scientific">Cylicocyclus nassatus</name>
    <name type="common">Nematode worm</name>
    <dbReference type="NCBI Taxonomy" id="53992"/>
    <lineage>
        <taxon>Eukaryota</taxon>
        <taxon>Metazoa</taxon>
        <taxon>Ecdysozoa</taxon>
        <taxon>Nematoda</taxon>
        <taxon>Chromadorea</taxon>
        <taxon>Rhabditida</taxon>
        <taxon>Rhabditina</taxon>
        <taxon>Rhabditomorpha</taxon>
        <taxon>Strongyloidea</taxon>
        <taxon>Strongylidae</taxon>
        <taxon>Cylicocyclus</taxon>
    </lineage>
</organism>
<keyword evidence="3" id="KW-1185">Reference proteome</keyword>
<dbReference type="Gene3D" id="2.40.30.10">
    <property type="entry name" value="Translation factors"/>
    <property type="match status" value="1"/>
</dbReference>
<sequence>MTIAGQKDDKLVHMVRIYMTENKEETIDWEEEPQEPFPQDCCGQSCRPCVFDIHHEDVVRWAKECAKRIPHEESTLYSHFYHDDCLEDDSIELVFSRSEYRPFELLDVRPLSHDTNLYKFAISHGKPNLPLGSHLRTR</sequence>
<comment type="caution">
    <text evidence="2">The sequence shown here is derived from an EMBL/GenBank/DDBJ whole genome shotgun (WGS) entry which is preliminary data.</text>
</comment>
<dbReference type="Pfam" id="PF09791">
    <property type="entry name" value="Oxidored-like"/>
    <property type="match status" value="1"/>
</dbReference>
<dbReference type="Proteomes" id="UP001176961">
    <property type="component" value="Unassembled WGS sequence"/>
</dbReference>
<dbReference type="AlphaFoldDB" id="A0AA36MAI1"/>
<dbReference type="InterPro" id="IPR019180">
    <property type="entry name" value="Oxidoreductase-like_N"/>
</dbReference>
<evidence type="ECO:0000313" key="3">
    <source>
        <dbReference type="Proteomes" id="UP001176961"/>
    </source>
</evidence>
<reference evidence="2" key="1">
    <citation type="submission" date="2023-07" db="EMBL/GenBank/DDBJ databases">
        <authorList>
            <consortium name="CYATHOMIX"/>
        </authorList>
    </citation>
    <scope>NUCLEOTIDE SEQUENCE</scope>
    <source>
        <strain evidence="2">N/A</strain>
    </source>
</reference>
<feature type="domain" description="Oxidoreductase-like" evidence="1">
    <location>
        <begin position="31"/>
        <end position="66"/>
    </location>
</feature>
<protein>
    <recommendedName>
        <fullName evidence="1">Oxidoreductase-like domain-containing protein</fullName>
    </recommendedName>
</protein>
<name>A0AA36MAI1_CYLNA</name>
<accession>A0AA36MAI1</accession>
<dbReference type="EMBL" id="CATQJL010000316">
    <property type="protein sequence ID" value="CAJ0604806.1"/>
    <property type="molecule type" value="Genomic_DNA"/>
</dbReference>
<evidence type="ECO:0000313" key="2">
    <source>
        <dbReference type="EMBL" id="CAJ0604806.1"/>
    </source>
</evidence>